<feature type="coiled-coil region" evidence="10">
    <location>
        <begin position="416"/>
        <end position="484"/>
    </location>
</feature>
<proteinExistence type="inferred from homology"/>
<feature type="compositionally biased region" description="Polar residues" evidence="11">
    <location>
        <begin position="45"/>
        <end position="54"/>
    </location>
</feature>
<reference evidence="12 13" key="1">
    <citation type="submission" date="2019-07" db="EMBL/GenBank/DDBJ databases">
        <title>Draft genome assembly of a fouling barnacle, Amphibalanus amphitrite (Darwin, 1854): The first reference genome for Thecostraca.</title>
        <authorList>
            <person name="Kim W."/>
        </authorList>
    </citation>
    <scope>NUCLEOTIDE SEQUENCE [LARGE SCALE GENOMIC DNA]</scope>
    <source>
        <strain evidence="12">SNU_AA5</strain>
        <tissue evidence="12">Soma without cirri and trophi</tissue>
    </source>
</reference>
<dbReference type="AlphaFoldDB" id="A0A6A4X7Y3"/>
<keyword evidence="6" id="KW-0969">Cilium</keyword>
<organism evidence="12 13">
    <name type="scientific">Amphibalanus amphitrite</name>
    <name type="common">Striped barnacle</name>
    <name type="synonym">Balanus amphitrite</name>
    <dbReference type="NCBI Taxonomy" id="1232801"/>
    <lineage>
        <taxon>Eukaryota</taxon>
        <taxon>Metazoa</taxon>
        <taxon>Ecdysozoa</taxon>
        <taxon>Arthropoda</taxon>
        <taxon>Crustacea</taxon>
        <taxon>Multicrustacea</taxon>
        <taxon>Cirripedia</taxon>
        <taxon>Thoracica</taxon>
        <taxon>Thoracicalcarea</taxon>
        <taxon>Balanomorpha</taxon>
        <taxon>Balanoidea</taxon>
        <taxon>Balanidae</taxon>
        <taxon>Amphibalaninae</taxon>
        <taxon>Amphibalanus</taxon>
    </lineage>
</organism>
<keyword evidence="8" id="KW-0966">Cell projection</keyword>
<evidence type="ECO:0000313" key="13">
    <source>
        <dbReference type="Proteomes" id="UP000440578"/>
    </source>
</evidence>
<dbReference type="PANTHER" id="PTHR14871">
    <property type="entry name" value="DYNEIN REGULATORY COMPLEX PROTEIN 9"/>
    <property type="match status" value="1"/>
</dbReference>
<dbReference type="PANTHER" id="PTHR14871:SF1">
    <property type="entry name" value="DYNEIN REGULATORY COMPLEX PROTEIN 9"/>
    <property type="match status" value="1"/>
</dbReference>
<keyword evidence="7" id="KW-0206">Cytoskeleton</keyword>
<dbReference type="SMART" id="SM00015">
    <property type="entry name" value="IQ"/>
    <property type="match status" value="1"/>
</dbReference>
<keyword evidence="10" id="KW-0175">Coiled coil</keyword>
<evidence type="ECO:0000256" key="8">
    <source>
        <dbReference type="ARBA" id="ARBA00023273"/>
    </source>
</evidence>
<sequence length="485" mass="55451">MEEDNSSPAQSRASIASSLADNASEDNESLDGSSHVMGLSEESRQSYSHHSSVTIEPDEDEDGNPTQDEQTTNGLSSIPNITVPGKGDGISTASLAGSLAAPESVADKPSEREMDSAQSRTQEPALTGNDWDQTGDKYLLANSLLSEVDAQVVYALLDEYNQQLEVLGKIIAAPYIKDYVDEKETLRQRFRREEDEPLKIRSNRGDHIVPANPSLVKIQQDRAYLSKVLDRLMKELRRDNSYVPLIEAVEAEGIRRQEFVLIEEDAIANSQRIAELRKEIRQLKVSMVEEIRDRDETILELKDELQEVLARTGMEMRYTQASMQARLVTSDGQLETRRMAKRQEAEHARVMCDYETRVNTEIESQLRDSLDELNETLDQRLTKFDVDTDAKERELSNLKYQKQQNFQALCEVKDRFAEYTRVIEEDDEELREEEERLQEEARRVHAATVIQAYWKGYAERKKFKKKLKKAKKAAKKAKKDAKKKK</sequence>
<evidence type="ECO:0000256" key="10">
    <source>
        <dbReference type="SAM" id="Coils"/>
    </source>
</evidence>
<dbReference type="CDD" id="cd23767">
    <property type="entry name" value="IQCD"/>
    <property type="match status" value="1"/>
</dbReference>
<evidence type="ECO:0000256" key="1">
    <source>
        <dbReference type="ARBA" id="ARBA00004611"/>
    </source>
</evidence>
<gene>
    <name evidence="12" type="primary">Iqcg_0</name>
    <name evidence="12" type="ORF">FJT64_015182</name>
</gene>
<feature type="compositionally biased region" description="Polar residues" evidence="11">
    <location>
        <begin position="64"/>
        <end position="80"/>
    </location>
</feature>
<comment type="similarity">
    <text evidence="2">Belongs to the DRC9 family.</text>
</comment>
<evidence type="ECO:0000256" key="5">
    <source>
        <dbReference type="ARBA" id="ARBA00022846"/>
    </source>
</evidence>
<dbReference type="PROSITE" id="PS50096">
    <property type="entry name" value="IQ"/>
    <property type="match status" value="1"/>
</dbReference>
<comment type="caution">
    <text evidence="12">The sequence shown here is derived from an EMBL/GenBank/DDBJ whole genome shotgun (WGS) entry which is preliminary data.</text>
</comment>
<feature type="region of interest" description="Disordered" evidence="11">
    <location>
        <begin position="1"/>
        <end position="133"/>
    </location>
</feature>
<evidence type="ECO:0000256" key="11">
    <source>
        <dbReference type="SAM" id="MobiDB-lite"/>
    </source>
</evidence>
<dbReference type="Proteomes" id="UP000440578">
    <property type="component" value="Unassembled WGS sequence"/>
</dbReference>
<evidence type="ECO:0000313" key="12">
    <source>
        <dbReference type="EMBL" id="KAF0314363.1"/>
    </source>
</evidence>
<dbReference type="EMBL" id="VIIS01000029">
    <property type="protein sequence ID" value="KAF0314363.1"/>
    <property type="molecule type" value="Genomic_DNA"/>
</dbReference>
<dbReference type="InterPro" id="IPR042618">
    <property type="entry name" value="IQCG"/>
</dbReference>
<evidence type="ECO:0000256" key="7">
    <source>
        <dbReference type="ARBA" id="ARBA00023212"/>
    </source>
</evidence>
<dbReference type="GO" id="GO:0044782">
    <property type="term" value="P:cilium organization"/>
    <property type="evidence" value="ECO:0007669"/>
    <property type="project" value="TreeGrafter"/>
</dbReference>
<keyword evidence="5" id="KW-0282">Flagellum</keyword>
<protein>
    <recommendedName>
        <fullName evidence="3">Dynein regulatory complex protein 9</fullName>
    </recommendedName>
    <alternativeName>
        <fullName evidence="9">IQ domain-containing protein G</fullName>
    </alternativeName>
</protein>
<accession>A0A6A4X7Y3</accession>
<keyword evidence="4" id="KW-0963">Cytoplasm</keyword>
<dbReference type="Gene3D" id="1.20.5.190">
    <property type="match status" value="1"/>
</dbReference>
<evidence type="ECO:0000256" key="2">
    <source>
        <dbReference type="ARBA" id="ARBA00008222"/>
    </source>
</evidence>
<feature type="compositionally biased region" description="Polar residues" evidence="11">
    <location>
        <begin position="1"/>
        <end position="21"/>
    </location>
</feature>
<evidence type="ECO:0000256" key="3">
    <source>
        <dbReference type="ARBA" id="ARBA00013738"/>
    </source>
</evidence>
<dbReference type="Pfam" id="PF00612">
    <property type="entry name" value="IQ"/>
    <property type="match status" value="1"/>
</dbReference>
<evidence type="ECO:0000256" key="9">
    <source>
        <dbReference type="ARBA" id="ARBA00032183"/>
    </source>
</evidence>
<dbReference type="GO" id="GO:0031514">
    <property type="term" value="C:motile cilium"/>
    <property type="evidence" value="ECO:0007669"/>
    <property type="project" value="TreeGrafter"/>
</dbReference>
<comment type="subcellular location">
    <subcellularLocation>
        <location evidence="1">Cytoplasm</location>
        <location evidence="1">Cytoskeleton</location>
        <location evidence="1">Flagellum axoneme</location>
    </subcellularLocation>
</comment>
<evidence type="ECO:0000256" key="4">
    <source>
        <dbReference type="ARBA" id="ARBA00022490"/>
    </source>
</evidence>
<dbReference type="GO" id="GO:0005737">
    <property type="term" value="C:cytoplasm"/>
    <property type="evidence" value="ECO:0007669"/>
    <property type="project" value="TreeGrafter"/>
</dbReference>
<dbReference type="InterPro" id="IPR000048">
    <property type="entry name" value="IQ_motif_EF-hand-BS"/>
</dbReference>
<evidence type="ECO:0000256" key="6">
    <source>
        <dbReference type="ARBA" id="ARBA00023069"/>
    </source>
</evidence>
<feature type="compositionally biased region" description="Basic and acidic residues" evidence="11">
    <location>
        <begin position="105"/>
        <end position="115"/>
    </location>
</feature>
<name>A0A6A4X7Y3_AMPAM</name>
<dbReference type="OrthoDB" id="10254713at2759"/>
<keyword evidence="13" id="KW-1185">Reference proteome</keyword>